<name>A0A6L5XZE6_9FIRM</name>
<dbReference type="Gene3D" id="3.90.1150.140">
    <property type="match status" value="1"/>
</dbReference>
<dbReference type="InterPro" id="IPR048502">
    <property type="entry name" value="NamZ_N"/>
</dbReference>
<gene>
    <name evidence="3" type="ORF">FYJ58_06815</name>
</gene>
<evidence type="ECO:0000259" key="1">
    <source>
        <dbReference type="Pfam" id="PF07075"/>
    </source>
</evidence>
<dbReference type="Pfam" id="PF07075">
    <property type="entry name" value="NamZ_N"/>
    <property type="match status" value="1"/>
</dbReference>
<evidence type="ECO:0000313" key="4">
    <source>
        <dbReference type="Proteomes" id="UP000482209"/>
    </source>
</evidence>
<dbReference type="Gene3D" id="3.40.50.12170">
    <property type="entry name" value="Uncharacterised protein PF07075, DUF1343"/>
    <property type="match status" value="1"/>
</dbReference>
<feature type="domain" description="Peptidoglycan beta-N-acetylmuramidase NamZ C-terminal" evidence="2">
    <location>
        <begin position="224"/>
        <end position="379"/>
    </location>
</feature>
<dbReference type="Pfam" id="PF20732">
    <property type="entry name" value="NamZ_C"/>
    <property type="match status" value="1"/>
</dbReference>
<dbReference type="PIRSF" id="PIRSF016719">
    <property type="entry name" value="UCP016719"/>
    <property type="match status" value="1"/>
</dbReference>
<dbReference type="InterPro" id="IPR008302">
    <property type="entry name" value="NamZ"/>
</dbReference>
<evidence type="ECO:0000259" key="2">
    <source>
        <dbReference type="Pfam" id="PF20732"/>
    </source>
</evidence>
<dbReference type="RefSeq" id="WP_154518990.1">
    <property type="nucleotide sequence ID" value="NZ_VUMT01000008.1"/>
</dbReference>
<dbReference type="Proteomes" id="UP000482209">
    <property type="component" value="Unassembled WGS sequence"/>
</dbReference>
<dbReference type="InterPro" id="IPR048503">
    <property type="entry name" value="NamZ_C"/>
</dbReference>
<proteinExistence type="predicted"/>
<dbReference type="PANTHER" id="PTHR42915">
    <property type="entry name" value="HYPOTHETICAL 460 KDA PROTEIN IN FEUA-SIGW INTERGENIC REGION [PRECURSOR]"/>
    <property type="match status" value="1"/>
</dbReference>
<keyword evidence="4" id="KW-1185">Reference proteome</keyword>
<evidence type="ECO:0000313" key="3">
    <source>
        <dbReference type="EMBL" id="MSS63588.1"/>
    </source>
</evidence>
<sequence>MVKNGIDNIKEYDSLLKDKRIGLITSISGVDSQLVSTIDRLYEKYELVALFSPEHGVRGNVGAGEMVGNEVDPYTKVPVYSLYRSDSKRLTKEMLDKVDSIVYDIQDVGTRYYTFISTMYYAMQECEVYNKEMIVLDRINPLGDKVEGNVLDSTYKSFVGAYPICMRYGLTVGELGKMIYEENQYHFSFHIIPVKDWKRTMLFSETGLPWVMPSLGIPRFETALMYAGTCLFEGTNVSEGRGTSAPFEIIGAPYIDGYRLAKYMNEKKLSGVVFSPIYFTPSCSKYEGKACEGVHVHITNNKEFNAVETGMTLLYTIRTCYEMDFEFLPPVRKDGKCFIDLLAGTKKLRDETISLDDILHEFEKDRETFRKRKESFHLYK</sequence>
<reference evidence="3 4" key="1">
    <citation type="submission" date="2019-08" db="EMBL/GenBank/DDBJ databases">
        <title>In-depth cultivation of the pig gut microbiome towards novel bacterial diversity and tailored functional studies.</title>
        <authorList>
            <person name="Wylensek D."/>
            <person name="Hitch T.C.A."/>
            <person name="Clavel T."/>
        </authorList>
    </citation>
    <scope>NUCLEOTIDE SEQUENCE [LARGE SCALE GENOMIC DNA]</scope>
    <source>
        <strain evidence="3 4">WCA-693-APC-MOT-I</strain>
    </source>
</reference>
<dbReference type="PANTHER" id="PTHR42915:SF1">
    <property type="entry name" value="PEPTIDOGLYCAN BETA-N-ACETYLMURAMIDASE NAMZ"/>
    <property type="match status" value="1"/>
</dbReference>
<protein>
    <submittedName>
        <fullName evidence="3">DUF1343 domain-containing protein</fullName>
    </submittedName>
</protein>
<feature type="domain" description="Peptidoglycan beta-N-acetylmuramidase NamZ N-terminal" evidence="1">
    <location>
        <begin position="21"/>
        <end position="220"/>
    </location>
</feature>
<dbReference type="EMBL" id="VUMT01000008">
    <property type="protein sequence ID" value="MSS63588.1"/>
    <property type="molecule type" value="Genomic_DNA"/>
</dbReference>
<organism evidence="3 4">
    <name type="scientific">Velocimicrobium porci</name>
    <dbReference type="NCBI Taxonomy" id="2606634"/>
    <lineage>
        <taxon>Bacteria</taxon>
        <taxon>Bacillati</taxon>
        <taxon>Bacillota</taxon>
        <taxon>Clostridia</taxon>
        <taxon>Lachnospirales</taxon>
        <taxon>Lachnospiraceae</taxon>
        <taxon>Velocimicrobium</taxon>
    </lineage>
</organism>
<dbReference type="GO" id="GO:0033922">
    <property type="term" value="F:peptidoglycan beta-N-acetylmuramidase activity"/>
    <property type="evidence" value="ECO:0007669"/>
    <property type="project" value="InterPro"/>
</dbReference>
<comment type="caution">
    <text evidence="3">The sequence shown here is derived from an EMBL/GenBank/DDBJ whole genome shotgun (WGS) entry which is preliminary data.</text>
</comment>
<accession>A0A6L5XZE6</accession>
<dbReference type="AlphaFoldDB" id="A0A6L5XZE6"/>